<protein>
    <recommendedName>
        <fullName evidence="2">Sulfurtransferase</fullName>
    </recommendedName>
</protein>
<dbReference type="EMBL" id="SPKJ01000012">
    <property type="protein sequence ID" value="MYZ47247.1"/>
    <property type="molecule type" value="Genomic_DNA"/>
</dbReference>
<dbReference type="Proteomes" id="UP000773614">
    <property type="component" value="Unassembled WGS sequence"/>
</dbReference>
<name>A0A964T491_9HYPH</name>
<dbReference type="CDD" id="cd01448">
    <property type="entry name" value="TST_Repeat_1"/>
    <property type="match status" value="1"/>
</dbReference>
<dbReference type="PROSITE" id="PS00683">
    <property type="entry name" value="RHODANESE_2"/>
    <property type="match status" value="1"/>
</dbReference>
<dbReference type="PROSITE" id="PS50206">
    <property type="entry name" value="RHODANESE_3"/>
    <property type="match status" value="2"/>
</dbReference>
<dbReference type="InterPro" id="IPR015946">
    <property type="entry name" value="KH_dom-like_a/b"/>
</dbReference>
<feature type="domain" description="Rhodanese" evidence="3">
    <location>
        <begin position="308"/>
        <end position="428"/>
    </location>
</feature>
<dbReference type="OrthoDB" id="9781034at2"/>
<dbReference type="GO" id="GO:0004792">
    <property type="term" value="F:thiosulfate-cyanide sulfurtransferase activity"/>
    <property type="evidence" value="ECO:0007669"/>
    <property type="project" value="InterPro"/>
</dbReference>
<dbReference type="InterPro" id="IPR051126">
    <property type="entry name" value="Thiosulfate_sulfurtransferase"/>
</dbReference>
<dbReference type="Pfam" id="PF00581">
    <property type="entry name" value="Rhodanese"/>
    <property type="match status" value="2"/>
</dbReference>
<proteinExistence type="predicted"/>
<keyword evidence="2" id="KW-0808">Transferase</keyword>
<feature type="domain" description="Rhodanese" evidence="3">
    <location>
        <begin position="169"/>
        <end position="276"/>
    </location>
</feature>
<reference evidence="4" key="1">
    <citation type="submission" date="2019-03" db="EMBL/GenBank/DDBJ databases">
        <title>Afifella sp. nov., isolated from activated sludge.</title>
        <authorList>
            <person name="Li Q."/>
            <person name="Liu Y."/>
        </authorList>
    </citation>
    <scope>NUCLEOTIDE SEQUENCE</scope>
    <source>
        <strain evidence="4">L72</strain>
    </source>
</reference>
<evidence type="ECO:0000313" key="5">
    <source>
        <dbReference type="Proteomes" id="UP000773614"/>
    </source>
</evidence>
<dbReference type="InterPro" id="IPR001307">
    <property type="entry name" value="Thiosulphate_STrfase_CS"/>
</dbReference>
<dbReference type="InterPro" id="IPR001763">
    <property type="entry name" value="Rhodanese-like_dom"/>
</dbReference>
<dbReference type="PANTHER" id="PTHR43855:SF1">
    <property type="entry name" value="THIOSULFATE SULFURTRANSFERASE"/>
    <property type="match status" value="1"/>
</dbReference>
<dbReference type="AlphaFoldDB" id="A0A964T491"/>
<evidence type="ECO:0000259" key="3">
    <source>
        <dbReference type="PROSITE" id="PS50206"/>
    </source>
</evidence>
<dbReference type="SMART" id="SM00450">
    <property type="entry name" value="RHOD"/>
    <property type="match status" value="2"/>
</dbReference>
<evidence type="ECO:0000313" key="4">
    <source>
        <dbReference type="EMBL" id="MYZ47247.1"/>
    </source>
</evidence>
<sequence length="429" mass="46904">MTRVSVRRLEGRKLLCTAGRHSFFTDRKVEDGGADSGCTSGELLLLAIGSCATGSLRTFLHGRGLGSDGLAVEVSLQPSPTGRDRDMILIEVALPGIRSCDRAALEAAAISGGVVSRVALGSEIAVRVLPESDERDERMEGEDMAETGAQDVSSLVSPAWLEAHRGDPDLRLIEIAGLRQDDMQAYKAGHVPSAICWRWKEMLWDSRMRDFPTPEEFARRMGEAGIGNDSTVVVYGEDVQFGIYAWWVLRYCGHRNVKVLDGARYRWAAEGRPLETAFPPPPAPVAYRPVERVPGMRILRDEVLAALAEGTSTIVDARSPEEYRGERVGGPGGPDTGAVRPGRIPGARHVFYQSLLDGNKAFRPASELRDLLAGEGVSPDRPVIAYCRMSHRATVAYFALTQLLGFEDVRVYDGSWTEWGNLVGVPIER</sequence>
<dbReference type="InterPro" id="IPR036102">
    <property type="entry name" value="OsmC/Ohrsf"/>
</dbReference>
<gene>
    <name evidence="4" type="ORF">E4O86_05915</name>
</gene>
<dbReference type="PANTHER" id="PTHR43855">
    <property type="entry name" value="THIOSULFATE SULFURTRANSFERASE"/>
    <property type="match status" value="1"/>
</dbReference>
<dbReference type="Gene3D" id="3.30.300.20">
    <property type="match status" value="1"/>
</dbReference>
<dbReference type="SUPFAM" id="SSF82784">
    <property type="entry name" value="OsmC-like"/>
    <property type="match status" value="1"/>
</dbReference>
<evidence type="ECO:0000256" key="2">
    <source>
        <dbReference type="RuleBase" id="RU000507"/>
    </source>
</evidence>
<evidence type="ECO:0000256" key="1">
    <source>
        <dbReference type="ARBA" id="ARBA00022737"/>
    </source>
</evidence>
<accession>A0A964T491</accession>
<organism evidence="4 5">
    <name type="scientific">Propylenella binzhouense</name>
    <dbReference type="NCBI Taxonomy" id="2555902"/>
    <lineage>
        <taxon>Bacteria</taxon>
        <taxon>Pseudomonadati</taxon>
        <taxon>Pseudomonadota</taxon>
        <taxon>Alphaproteobacteria</taxon>
        <taxon>Hyphomicrobiales</taxon>
        <taxon>Propylenellaceae</taxon>
        <taxon>Propylenella</taxon>
    </lineage>
</organism>
<dbReference type="InterPro" id="IPR036873">
    <property type="entry name" value="Rhodanese-like_dom_sf"/>
</dbReference>
<dbReference type="SUPFAM" id="SSF52821">
    <property type="entry name" value="Rhodanese/Cell cycle control phosphatase"/>
    <property type="match status" value="2"/>
</dbReference>
<dbReference type="CDD" id="cd01449">
    <property type="entry name" value="TST_Repeat_2"/>
    <property type="match status" value="1"/>
</dbReference>
<comment type="caution">
    <text evidence="4">The sequence shown here is derived from an EMBL/GenBank/DDBJ whole genome shotgun (WGS) entry which is preliminary data.</text>
</comment>
<dbReference type="Gene3D" id="3.40.250.10">
    <property type="entry name" value="Rhodanese-like domain"/>
    <property type="match status" value="2"/>
</dbReference>
<dbReference type="RefSeq" id="WP_161139599.1">
    <property type="nucleotide sequence ID" value="NZ_SPKJ01000012.1"/>
</dbReference>
<keyword evidence="5" id="KW-1185">Reference proteome</keyword>
<keyword evidence="1" id="KW-0677">Repeat</keyword>